<dbReference type="SUPFAM" id="SSF56935">
    <property type="entry name" value="Porins"/>
    <property type="match status" value="1"/>
</dbReference>
<dbReference type="AlphaFoldDB" id="K6YBS8"/>
<organism evidence="9 10">
    <name type="scientific">Paraglaciecola arctica BSs20135</name>
    <dbReference type="NCBI Taxonomy" id="493475"/>
    <lineage>
        <taxon>Bacteria</taxon>
        <taxon>Pseudomonadati</taxon>
        <taxon>Pseudomonadota</taxon>
        <taxon>Gammaproteobacteria</taxon>
        <taxon>Alteromonadales</taxon>
        <taxon>Alteromonadaceae</taxon>
        <taxon>Paraglaciecola</taxon>
    </lineage>
</organism>
<dbReference type="EMBL" id="BAEO01000062">
    <property type="protein sequence ID" value="GAC21386.1"/>
    <property type="molecule type" value="Genomic_DNA"/>
</dbReference>
<dbReference type="STRING" id="493475.GARC_4444"/>
<dbReference type="GO" id="GO:0044718">
    <property type="term" value="P:siderophore transmembrane transport"/>
    <property type="evidence" value="ECO:0007669"/>
    <property type="project" value="TreeGrafter"/>
</dbReference>
<dbReference type="eggNOG" id="COG4771">
    <property type="taxonomic scope" value="Bacteria"/>
</dbReference>
<keyword evidence="6" id="KW-0472">Membrane</keyword>
<reference evidence="9 10" key="1">
    <citation type="journal article" date="2017" name="Antonie Van Leeuwenhoek">
        <title>Rhizobium rhizosphaerae sp. nov., a novel species isolated from rice rhizosphere.</title>
        <authorList>
            <person name="Zhao J.J."/>
            <person name="Zhang J."/>
            <person name="Zhang R.J."/>
            <person name="Zhang C.W."/>
            <person name="Yin H.Q."/>
            <person name="Zhang X.X."/>
        </authorList>
    </citation>
    <scope>NUCLEOTIDE SEQUENCE [LARGE SCALE GENOMIC DNA]</scope>
    <source>
        <strain evidence="9 10">BSs20135</strain>
    </source>
</reference>
<keyword evidence="7" id="KW-0998">Cell outer membrane</keyword>
<keyword evidence="9" id="KW-0675">Receptor</keyword>
<evidence type="ECO:0000256" key="2">
    <source>
        <dbReference type="ARBA" id="ARBA00022448"/>
    </source>
</evidence>
<dbReference type="RefSeq" id="WP_007624281.1">
    <property type="nucleotide sequence ID" value="NZ_BAEO01000062.1"/>
</dbReference>
<comment type="caution">
    <text evidence="9">The sequence shown here is derived from an EMBL/GenBank/DDBJ whole genome shotgun (WGS) entry which is preliminary data.</text>
</comment>
<feature type="chain" id="PRO_5003901025" evidence="8">
    <location>
        <begin position="25"/>
        <end position="696"/>
    </location>
</feature>
<evidence type="ECO:0000313" key="9">
    <source>
        <dbReference type="EMBL" id="GAC21386.1"/>
    </source>
</evidence>
<dbReference type="OrthoDB" id="9145970at2"/>
<dbReference type="GO" id="GO:0009279">
    <property type="term" value="C:cell outer membrane"/>
    <property type="evidence" value="ECO:0007669"/>
    <property type="project" value="UniProtKB-SubCell"/>
</dbReference>
<feature type="signal peptide" evidence="8">
    <location>
        <begin position="1"/>
        <end position="24"/>
    </location>
</feature>
<keyword evidence="10" id="KW-1185">Reference proteome</keyword>
<evidence type="ECO:0000256" key="1">
    <source>
        <dbReference type="ARBA" id="ARBA00004571"/>
    </source>
</evidence>
<evidence type="ECO:0000313" key="10">
    <source>
        <dbReference type="Proteomes" id="UP000006327"/>
    </source>
</evidence>
<proteinExistence type="predicted"/>
<comment type="subcellular location">
    <subcellularLocation>
        <location evidence="1">Cell outer membrane</location>
        <topology evidence="1">Multi-pass membrane protein</topology>
    </subcellularLocation>
</comment>
<evidence type="ECO:0000256" key="7">
    <source>
        <dbReference type="ARBA" id="ARBA00023237"/>
    </source>
</evidence>
<dbReference type="Gene3D" id="2.40.170.20">
    <property type="entry name" value="TonB-dependent receptor, beta-barrel domain"/>
    <property type="match status" value="1"/>
</dbReference>
<accession>K6YBS8</accession>
<dbReference type="GO" id="GO:0015344">
    <property type="term" value="F:siderophore uptake transmembrane transporter activity"/>
    <property type="evidence" value="ECO:0007669"/>
    <property type="project" value="TreeGrafter"/>
</dbReference>
<sequence>MKTQLVLTPLVLLFCSLFPHYSYSQEADDSQSDDVKTDRIEVIHKRSNVMSEITENAEKLIAMPGTNGDPLQAVFALPGVVAAGGAVGSPAVRGSSPEDNLFEIDFMPAGYIFHDFGQSIFNRHLVQDFQLYSAGYGTSYSAATGAVFDVSLRNPKHQDIRTTIDISLFNSGLFVEGQVSENSAFYFSARKSMLPIFFETGEELEDDDGELSGLTVNDAPDDNDYQGKWVWDINNNNMLSVSFTGAQDSAAINLNERADIALKIPDYQGDAEFLRKFNSQSIIWDHYSKNLHIKSGIGFLNDNERLELGKSAANPTGLFIDSEKKQISYKSRLNYQFAQSHHLIVDAAYYDVTETYAYDIFQQVCTEIDPDCDSDLGGRVNDVNVIDTSNQFVGITDVWTLSENWETELGVQWQHNNYSKETFILPRFTLSYFVNSNSTISAKYGKYNRLQDVDYILPTLGNPALKSQTATHSTLGFEQHLADEWSWSVETYYKKMEDLPLGLDDTETDAHLLYSNDVEGKAYGVDLLINKNRMDRWYGWLSLSYSKSERTNLREHQTFEYYADTPLVVNMVLNYQLSDKWNLGFNFTARSGQPYTPIIGVRENPKADGYFLPIYGPAYSERFDLAHRLDVRAEYKSSLWGLDATWVFEVMNIYNQDNTSYIDLDYANIDSTDDLLIEEESDNFSLRPSVGLSITF</sequence>
<keyword evidence="3" id="KW-1134">Transmembrane beta strand</keyword>
<evidence type="ECO:0000256" key="4">
    <source>
        <dbReference type="ARBA" id="ARBA00022692"/>
    </source>
</evidence>
<dbReference type="InterPro" id="IPR039426">
    <property type="entry name" value="TonB-dep_rcpt-like"/>
</dbReference>
<keyword evidence="4" id="KW-0812">Transmembrane</keyword>
<evidence type="ECO:0000256" key="5">
    <source>
        <dbReference type="ARBA" id="ARBA00022729"/>
    </source>
</evidence>
<protein>
    <submittedName>
        <fullName evidence="9">TonB-dependent receptor domain protein</fullName>
    </submittedName>
</protein>
<name>K6YBS8_9ALTE</name>
<dbReference type="Proteomes" id="UP000006327">
    <property type="component" value="Unassembled WGS sequence"/>
</dbReference>
<keyword evidence="2" id="KW-0813">Transport</keyword>
<evidence type="ECO:0000256" key="3">
    <source>
        <dbReference type="ARBA" id="ARBA00022452"/>
    </source>
</evidence>
<keyword evidence="5 8" id="KW-0732">Signal</keyword>
<evidence type="ECO:0000256" key="6">
    <source>
        <dbReference type="ARBA" id="ARBA00023136"/>
    </source>
</evidence>
<dbReference type="PANTHER" id="PTHR30069">
    <property type="entry name" value="TONB-DEPENDENT OUTER MEMBRANE RECEPTOR"/>
    <property type="match status" value="1"/>
</dbReference>
<evidence type="ECO:0000256" key="8">
    <source>
        <dbReference type="SAM" id="SignalP"/>
    </source>
</evidence>
<dbReference type="InterPro" id="IPR036942">
    <property type="entry name" value="Beta-barrel_TonB_sf"/>
</dbReference>
<dbReference type="PANTHER" id="PTHR30069:SF29">
    <property type="entry name" value="HEMOGLOBIN AND HEMOGLOBIN-HAPTOGLOBIN-BINDING PROTEIN 1-RELATED"/>
    <property type="match status" value="1"/>
</dbReference>
<gene>
    <name evidence="9" type="ORF">GARC_4444</name>
</gene>